<evidence type="ECO:0000313" key="2">
    <source>
        <dbReference type="EMBL" id="AVF28416.1"/>
    </source>
</evidence>
<dbReference type="AlphaFoldDB" id="A0A2L1U670"/>
<proteinExistence type="predicted"/>
<reference evidence="3" key="1">
    <citation type="submission" date="2017-02" db="EMBL/GenBank/DDBJ databases">
        <title>Delineation of Paenibacillus larvae strains originating from foulbrood outbreaks.</title>
        <authorList>
            <person name="Beims H."/>
            <person name="Bunk B."/>
            <person name="Sproeer C."/>
            <person name="Mohr K.I."/>
            <person name="Pradella S."/>
            <person name="Guenther G."/>
            <person name="Rohde M."/>
            <person name="von der Ohe W."/>
            <person name="Steinert M."/>
        </authorList>
    </citation>
    <scope>NUCLEOTIDE SEQUENCE [LARGE SCALE GENOMIC DNA]</scope>
    <source>
        <strain evidence="3">Eric_III</strain>
    </source>
</reference>
<feature type="domain" description="DUF4367" evidence="1">
    <location>
        <begin position="3"/>
        <end position="106"/>
    </location>
</feature>
<sequence length="114" mass="13390">MLPKYLPFDSTDQTVNFNKEGKLRVRYYNEKTKQNLIVSQEAVSYPVRFSNKNEMILKDGIKAYYYDDDVVHHIVFRREDVVYSIIAFKKNNELTQEQLIKVANSLSDTGYIGK</sequence>
<evidence type="ECO:0000313" key="3">
    <source>
        <dbReference type="Proteomes" id="UP000239833"/>
    </source>
</evidence>
<evidence type="ECO:0000259" key="1">
    <source>
        <dbReference type="Pfam" id="PF14285"/>
    </source>
</evidence>
<dbReference type="Pfam" id="PF14285">
    <property type="entry name" value="DUF4367"/>
    <property type="match status" value="1"/>
</dbReference>
<gene>
    <name evidence="2" type="ORF">ERICIII_04357</name>
</gene>
<dbReference type="Proteomes" id="UP000239833">
    <property type="component" value="Chromosome"/>
</dbReference>
<dbReference type="EMBL" id="CP019655">
    <property type="protein sequence ID" value="AVF28416.1"/>
    <property type="molecule type" value="Genomic_DNA"/>
</dbReference>
<organism evidence="2 3">
    <name type="scientific">Paenibacillus larvae subsp. larvae</name>
    <dbReference type="NCBI Taxonomy" id="147375"/>
    <lineage>
        <taxon>Bacteria</taxon>
        <taxon>Bacillati</taxon>
        <taxon>Bacillota</taxon>
        <taxon>Bacilli</taxon>
        <taxon>Bacillales</taxon>
        <taxon>Paenibacillaceae</taxon>
        <taxon>Paenibacillus</taxon>
    </lineage>
</organism>
<name>A0A2L1U670_9BACL</name>
<dbReference type="GeneID" id="64220662"/>
<dbReference type="InterPro" id="IPR025377">
    <property type="entry name" value="DUF4367"/>
</dbReference>
<accession>A0A2L1U670</accession>
<dbReference type="RefSeq" id="WP_077996198.1">
    <property type="nucleotide sequence ID" value="NZ_CP019655.1"/>
</dbReference>
<protein>
    <recommendedName>
        <fullName evidence="1">DUF4367 domain-containing protein</fullName>
    </recommendedName>
</protein>